<reference evidence="6 7" key="1">
    <citation type="submission" date="2020-09" db="EMBL/GenBank/DDBJ databases">
        <title>Genome seq and assembly of Chryseobacterium sp.</title>
        <authorList>
            <person name="Chhetri G."/>
        </authorList>
    </citation>
    <scope>NUCLEOTIDE SEQUENCE [LARGE SCALE GENOMIC DNA]</scope>
    <source>
        <strain evidence="6 7">GCR10</strain>
    </source>
</reference>
<feature type="domain" description="Cyclic nucleotide-binding" evidence="4">
    <location>
        <begin position="1"/>
        <end position="100"/>
    </location>
</feature>
<dbReference type="Gene3D" id="2.60.120.10">
    <property type="entry name" value="Jelly Rolls"/>
    <property type="match status" value="1"/>
</dbReference>
<evidence type="ECO:0000259" key="5">
    <source>
        <dbReference type="PROSITE" id="PS51063"/>
    </source>
</evidence>
<gene>
    <name evidence="6" type="ORF">IC610_10525</name>
</gene>
<dbReference type="PANTHER" id="PTHR24567:SF28">
    <property type="entry name" value="LISTERIOLYSIN REGULATORY PROTEIN"/>
    <property type="match status" value="1"/>
</dbReference>
<dbReference type="Gene3D" id="1.10.10.10">
    <property type="entry name" value="Winged helix-like DNA-binding domain superfamily/Winged helix DNA-binding domain"/>
    <property type="match status" value="1"/>
</dbReference>
<evidence type="ECO:0000259" key="4">
    <source>
        <dbReference type="PROSITE" id="PS50042"/>
    </source>
</evidence>
<dbReference type="PRINTS" id="PR00034">
    <property type="entry name" value="HTHCRP"/>
</dbReference>
<comment type="caution">
    <text evidence="6">The sequence shown here is derived from an EMBL/GenBank/DDBJ whole genome shotgun (WGS) entry which is preliminary data.</text>
</comment>
<protein>
    <submittedName>
        <fullName evidence="6">Crp/Fnr family transcriptional regulator</fullName>
    </submittedName>
</protein>
<accession>A0ABR8ZC93</accession>
<dbReference type="InterPro" id="IPR000595">
    <property type="entry name" value="cNMP-bd_dom"/>
</dbReference>
<evidence type="ECO:0000256" key="2">
    <source>
        <dbReference type="ARBA" id="ARBA00023125"/>
    </source>
</evidence>
<dbReference type="InterPro" id="IPR036390">
    <property type="entry name" value="WH_DNA-bd_sf"/>
</dbReference>
<dbReference type="PROSITE" id="PS50042">
    <property type="entry name" value="CNMP_BINDING_3"/>
    <property type="match status" value="1"/>
</dbReference>
<dbReference type="PANTHER" id="PTHR24567">
    <property type="entry name" value="CRP FAMILY TRANSCRIPTIONAL REGULATORY PROTEIN"/>
    <property type="match status" value="1"/>
</dbReference>
<organism evidence="6 7">
    <name type="scientific">Chryseobacterium caseinilyticum</name>
    <dbReference type="NCBI Taxonomy" id="2771428"/>
    <lineage>
        <taxon>Bacteria</taxon>
        <taxon>Pseudomonadati</taxon>
        <taxon>Bacteroidota</taxon>
        <taxon>Flavobacteriia</taxon>
        <taxon>Flavobacteriales</taxon>
        <taxon>Weeksellaceae</taxon>
        <taxon>Chryseobacterium group</taxon>
        <taxon>Chryseobacterium</taxon>
    </lineage>
</organism>
<dbReference type="PROSITE" id="PS51063">
    <property type="entry name" value="HTH_CRP_2"/>
    <property type="match status" value="1"/>
</dbReference>
<evidence type="ECO:0000313" key="7">
    <source>
        <dbReference type="Proteomes" id="UP000637299"/>
    </source>
</evidence>
<dbReference type="Pfam" id="PF13545">
    <property type="entry name" value="HTH_Crp_2"/>
    <property type="match status" value="1"/>
</dbReference>
<dbReference type="SMART" id="SM00100">
    <property type="entry name" value="cNMP"/>
    <property type="match status" value="1"/>
</dbReference>
<dbReference type="InterPro" id="IPR050397">
    <property type="entry name" value="Env_Response_Regulators"/>
</dbReference>
<dbReference type="InterPro" id="IPR018490">
    <property type="entry name" value="cNMP-bd_dom_sf"/>
</dbReference>
<evidence type="ECO:0000256" key="3">
    <source>
        <dbReference type="ARBA" id="ARBA00023163"/>
    </source>
</evidence>
<name>A0ABR8ZC93_9FLAO</name>
<proteinExistence type="predicted"/>
<sequence>MLIDTQLLLEYGGILQNFDTNEYIFHSDETPKFYYQLISGDIKLNYNDEDGRELIQSLLTNGESVCELLLFIDEKYPVNAVAMSKCEILKLPKDKFMELLSAYPQAKSDVLQYISKTLYQKFIMMQNLASPSAEIRIKGTLKYFKSFSADKSPYSLEIKLTRQQFASISGLRVETVIRCLKKLEKSGFVKIEGGKVYY</sequence>
<dbReference type="SUPFAM" id="SSF51206">
    <property type="entry name" value="cAMP-binding domain-like"/>
    <property type="match status" value="1"/>
</dbReference>
<dbReference type="Pfam" id="PF00027">
    <property type="entry name" value="cNMP_binding"/>
    <property type="match status" value="1"/>
</dbReference>
<dbReference type="Proteomes" id="UP000637299">
    <property type="component" value="Unassembled WGS sequence"/>
</dbReference>
<dbReference type="InterPro" id="IPR014710">
    <property type="entry name" value="RmlC-like_jellyroll"/>
</dbReference>
<keyword evidence="2" id="KW-0238">DNA-binding</keyword>
<keyword evidence="7" id="KW-1185">Reference proteome</keyword>
<feature type="domain" description="HTH crp-type" evidence="5">
    <location>
        <begin position="131"/>
        <end position="198"/>
    </location>
</feature>
<keyword evidence="1" id="KW-0805">Transcription regulation</keyword>
<keyword evidence="3" id="KW-0804">Transcription</keyword>
<dbReference type="InterPro" id="IPR012318">
    <property type="entry name" value="HTH_CRP"/>
</dbReference>
<dbReference type="CDD" id="cd00038">
    <property type="entry name" value="CAP_ED"/>
    <property type="match status" value="1"/>
</dbReference>
<dbReference type="RefSeq" id="WP_191736811.1">
    <property type="nucleotide sequence ID" value="NZ_JACYFS010000002.1"/>
</dbReference>
<dbReference type="SUPFAM" id="SSF46785">
    <property type="entry name" value="Winged helix' DNA-binding domain"/>
    <property type="match status" value="1"/>
</dbReference>
<evidence type="ECO:0000313" key="6">
    <source>
        <dbReference type="EMBL" id="MBD8082851.1"/>
    </source>
</evidence>
<evidence type="ECO:0000256" key="1">
    <source>
        <dbReference type="ARBA" id="ARBA00023015"/>
    </source>
</evidence>
<dbReference type="InterPro" id="IPR036388">
    <property type="entry name" value="WH-like_DNA-bd_sf"/>
</dbReference>
<dbReference type="EMBL" id="JACYFS010000002">
    <property type="protein sequence ID" value="MBD8082851.1"/>
    <property type="molecule type" value="Genomic_DNA"/>
</dbReference>
<dbReference type="SMART" id="SM00419">
    <property type="entry name" value="HTH_CRP"/>
    <property type="match status" value="1"/>
</dbReference>